<dbReference type="InterPro" id="IPR035093">
    <property type="entry name" value="RelE/ParE_toxin_dom_sf"/>
</dbReference>
<protein>
    <recommendedName>
        <fullName evidence="3">Proteic killer suppression protein</fullName>
    </recommendedName>
</protein>
<dbReference type="AlphaFoldDB" id="A0A562NBD1"/>
<gene>
    <name evidence="1" type="ORF">IQ26_05084</name>
</gene>
<reference evidence="1 2" key="1">
    <citation type="journal article" date="2015" name="Stand. Genomic Sci.">
        <title>Genomic Encyclopedia of Bacterial and Archaeal Type Strains, Phase III: the genomes of soil and plant-associated and newly described type strains.</title>
        <authorList>
            <person name="Whitman W.B."/>
            <person name="Woyke T."/>
            <person name="Klenk H.P."/>
            <person name="Zhou Y."/>
            <person name="Lilburn T.G."/>
            <person name="Beck B.J."/>
            <person name="De Vos P."/>
            <person name="Vandamme P."/>
            <person name="Eisen J.A."/>
            <person name="Garrity G."/>
            <person name="Hugenholtz P."/>
            <person name="Kyrpides N.C."/>
        </authorList>
    </citation>
    <scope>NUCLEOTIDE SEQUENCE [LARGE SCALE GENOMIC DNA]</scope>
    <source>
        <strain evidence="1 2">CGMCC 1.2546</strain>
    </source>
</reference>
<dbReference type="Gene3D" id="3.30.2310.20">
    <property type="entry name" value="RelE-like"/>
    <property type="match status" value="1"/>
</dbReference>
<proteinExistence type="predicted"/>
<keyword evidence="2" id="KW-1185">Reference proteome</keyword>
<accession>A0A562NBD1</accession>
<organism evidence="1 2">
    <name type="scientific">Mesorhizobium tianshanense</name>
    <dbReference type="NCBI Taxonomy" id="39844"/>
    <lineage>
        <taxon>Bacteria</taxon>
        <taxon>Pseudomonadati</taxon>
        <taxon>Pseudomonadota</taxon>
        <taxon>Alphaproteobacteria</taxon>
        <taxon>Hyphomicrobiales</taxon>
        <taxon>Phyllobacteriaceae</taxon>
        <taxon>Mesorhizobium</taxon>
    </lineage>
</organism>
<evidence type="ECO:0000313" key="1">
    <source>
        <dbReference type="EMBL" id="TWI29502.1"/>
    </source>
</evidence>
<dbReference type="EMBL" id="VLKT01000036">
    <property type="protein sequence ID" value="TWI29502.1"/>
    <property type="molecule type" value="Genomic_DNA"/>
</dbReference>
<evidence type="ECO:0000313" key="2">
    <source>
        <dbReference type="Proteomes" id="UP000317122"/>
    </source>
</evidence>
<evidence type="ECO:0008006" key="3">
    <source>
        <dbReference type="Google" id="ProtNLM"/>
    </source>
</evidence>
<comment type="caution">
    <text evidence="1">The sequence shown here is derived from an EMBL/GenBank/DDBJ whole genome shotgun (WGS) entry which is preliminary data.</text>
</comment>
<dbReference type="Proteomes" id="UP000317122">
    <property type="component" value="Unassembled WGS sequence"/>
</dbReference>
<name>A0A562NBD1_9HYPH</name>
<sequence length="89" mass="10318">MERFADDIIEEIYWTRFAAGVEQHLSVKAHKIAHPLLAARSLQDVDVYGPIFRWPNSTGRLGVQVDGKWYLTFDWVEGEGAFAIRLERR</sequence>